<evidence type="ECO:0000256" key="1">
    <source>
        <dbReference type="SAM" id="MobiDB-lite"/>
    </source>
</evidence>
<proteinExistence type="predicted"/>
<dbReference type="Proteomes" id="UP000799324">
    <property type="component" value="Unassembled WGS sequence"/>
</dbReference>
<keyword evidence="3" id="KW-1185">Reference proteome</keyword>
<accession>A0A6A6T3H1</accession>
<gene>
    <name evidence="2" type="ORF">K491DRAFT_680639</name>
</gene>
<evidence type="ECO:0000313" key="3">
    <source>
        <dbReference type="Proteomes" id="UP000799324"/>
    </source>
</evidence>
<organism evidence="2 3">
    <name type="scientific">Lophiostoma macrostomum CBS 122681</name>
    <dbReference type="NCBI Taxonomy" id="1314788"/>
    <lineage>
        <taxon>Eukaryota</taxon>
        <taxon>Fungi</taxon>
        <taxon>Dikarya</taxon>
        <taxon>Ascomycota</taxon>
        <taxon>Pezizomycotina</taxon>
        <taxon>Dothideomycetes</taxon>
        <taxon>Pleosporomycetidae</taxon>
        <taxon>Pleosporales</taxon>
        <taxon>Lophiostomataceae</taxon>
        <taxon>Lophiostoma</taxon>
    </lineage>
</organism>
<name>A0A6A6T3H1_9PLEO</name>
<dbReference type="AlphaFoldDB" id="A0A6A6T3H1"/>
<evidence type="ECO:0000313" key="2">
    <source>
        <dbReference type="EMBL" id="KAF2653348.1"/>
    </source>
</evidence>
<protein>
    <submittedName>
        <fullName evidence="2">Uncharacterized protein</fullName>
    </submittedName>
</protein>
<feature type="region of interest" description="Disordered" evidence="1">
    <location>
        <begin position="226"/>
        <end position="245"/>
    </location>
</feature>
<dbReference type="EMBL" id="MU004383">
    <property type="protein sequence ID" value="KAF2653348.1"/>
    <property type="molecule type" value="Genomic_DNA"/>
</dbReference>
<sequence length="245" mass="27968">MAMIIRGTSTHPLIQPGVLSGDRPIPVKQQGLTRDPVTRREYCDSARFPCPVLLSGSCIQATIPNKFSVNARCGLVNREHRLITHGAGLQSRTLFPLTKAPKKRHCTILNCHYAGNSLIIIRDEFGAALVYPQCKTSFSEMMKVLELLERGGRLNYIRTLSRNDTIKVFAYPDCPSIRHRNVYSRSKVWSTRNLGEHKVVLVFYSWYLYNTKESGYRGHLAVVKTRTSESERKRPSPQEHDVKRR</sequence>
<reference evidence="2" key="1">
    <citation type="journal article" date="2020" name="Stud. Mycol.">
        <title>101 Dothideomycetes genomes: a test case for predicting lifestyles and emergence of pathogens.</title>
        <authorList>
            <person name="Haridas S."/>
            <person name="Albert R."/>
            <person name="Binder M."/>
            <person name="Bloem J."/>
            <person name="Labutti K."/>
            <person name="Salamov A."/>
            <person name="Andreopoulos B."/>
            <person name="Baker S."/>
            <person name="Barry K."/>
            <person name="Bills G."/>
            <person name="Bluhm B."/>
            <person name="Cannon C."/>
            <person name="Castanera R."/>
            <person name="Culley D."/>
            <person name="Daum C."/>
            <person name="Ezra D."/>
            <person name="Gonzalez J."/>
            <person name="Henrissat B."/>
            <person name="Kuo A."/>
            <person name="Liang C."/>
            <person name="Lipzen A."/>
            <person name="Lutzoni F."/>
            <person name="Magnuson J."/>
            <person name="Mondo S."/>
            <person name="Nolan M."/>
            <person name="Ohm R."/>
            <person name="Pangilinan J."/>
            <person name="Park H.-J."/>
            <person name="Ramirez L."/>
            <person name="Alfaro M."/>
            <person name="Sun H."/>
            <person name="Tritt A."/>
            <person name="Yoshinaga Y."/>
            <person name="Zwiers L.-H."/>
            <person name="Turgeon B."/>
            <person name="Goodwin S."/>
            <person name="Spatafora J."/>
            <person name="Crous P."/>
            <person name="Grigoriev I."/>
        </authorList>
    </citation>
    <scope>NUCLEOTIDE SEQUENCE</scope>
    <source>
        <strain evidence="2">CBS 122681</strain>
    </source>
</reference>